<dbReference type="Proteomes" id="UP001642260">
    <property type="component" value="Unassembled WGS sequence"/>
</dbReference>
<feature type="region of interest" description="Disordered" evidence="2">
    <location>
        <begin position="1"/>
        <end position="23"/>
    </location>
</feature>
<evidence type="ECO:0000313" key="5">
    <source>
        <dbReference type="Proteomes" id="UP001642260"/>
    </source>
</evidence>
<evidence type="ECO:0000259" key="3">
    <source>
        <dbReference type="PROSITE" id="PS50104"/>
    </source>
</evidence>
<sequence length="350" mass="39854">MAVASSSFSSSSSCSSSSAVRPTSKGPQVFINFWGPNVSNRFVAFLLPILKDANINVFVDKDEVVGTNMDNLLLRIEESRVAVVIFSKAYTRSEWCLDELAMIRDCKDRGSLSVFPIFYKLAPSAVQELRGKFGDTFRALKRSFVHEPERTCKWEEALKSISKINGMSLAKKSDNNERQFIDSMVFEIQRLLSHIAVRRNPIIPSNLLGGFLVPARRLDITHSDNPEKWMWSSIYDRTYKADIEIVTMINTHTRKLTPGTKYEVVFLVSLNDKALGWKKQVALNMKVMHNGIEKEHDKALYLDEYTGEHWVDIHVGEFEATPTKEDAKIFFSMHQYVDTRGGHGSDIRVF</sequence>
<name>A0ABC8IPS6_ERUVS</name>
<dbReference type="InterPro" id="IPR025886">
    <property type="entry name" value="PP2-like"/>
</dbReference>
<dbReference type="EMBL" id="CAKOAT010047044">
    <property type="protein sequence ID" value="CAH8289313.1"/>
    <property type="molecule type" value="Genomic_DNA"/>
</dbReference>
<dbReference type="InterPro" id="IPR035897">
    <property type="entry name" value="Toll_tir_struct_dom_sf"/>
</dbReference>
<dbReference type="SMART" id="SM00255">
    <property type="entry name" value="TIR"/>
    <property type="match status" value="1"/>
</dbReference>
<evidence type="ECO:0000313" key="4">
    <source>
        <dbReference type="EMBL" id="CAH8289313.1"/>
    </source>
</evidence>
<dbReference type="Pfam" id="PF14299">
    <property type="entry name" value="PP2"/>
    <property type="match status" value="1"/>
</dbReference>
<keyword evidence="1" id="KW-0520">NAD</keyword>
<proteinExistence type="predicted"/>
<dbReference type="InterPro" id="IPR000157">
    <property type="entry name" value="TIR_dom"/>
</dbReference>
<feature type="domain" description="TIR" evidence="3">
    <location>
        <begin position="25"/>
        <end position="192"/>
    </location>
</feature>
<dbReference type="FunFam" id="3.40.50.10140:FF:000007">
    <property type="entry name" value="Disease resistance protein (TIR-NBS-LRR class)"/>
    <property type="match status" value="1"/>
</dbReference>
<dbReference type="Pfam" id="PF01582">
    <property type="entry name" value="TIR"/>
    <property type="match status" value="1"/>
</dbReference>
<comment type="caution">
    <text evidence="4">The sequence shown here is derived from an EMBL/GenBank/DDBJ whole genome shotgun (WGS) entry which is preliminary data.</text>
</comment>
<evidence type="ECO:0000256" key="2">
    <source>
        <dbReference type="SAM" id="MobiDB-lite"/>
    </source>
</evidence>
<gene>
    <name evidence="4" type="ORF">ERUC_LOCUS1259</name>
</gene>
<dbReference type="PROSITE" id="PS50104">
    <property type="entry name" value="TIR"/>
    <property type="match status" value="1"/>
</dbReference>
<dbReference type="PANTHER" id="PTHR32009">
    <property type="entry name" value="TMV RESISTANCE PROTEIN N-LIKE"/>
    <property type="match status" value="1"/>
</dbReference>
<dbReference type="SUPFAM" id="SSF52200">
    <property type="entry name" value="Toll/Interleukin receptor TIR domain"/>
    <property type="match status" value="1"/>
</dbReference>
<feature type="compositionally biased region" description="Low complexity" evidence="2">
    <location>
        <begin position="1"/>
        <end position="18"/>
    </location>
</feature>
<evidence type="ECO:0000256" key="1">
    <source>
        <dbReference type="ARBA" id="ARBA00023027"/>
    </source>
</evidence>
<protein>
    <recommendedName>
        <fullName evidence="3">TIR domain-containing protein</fullName>
    </recommendedName>
</protein>
<keyword evidence="5" id="KW-1185">Reference proteome</keyword>
<dbReference type="AlphaFoldDB" id="A0ABC8IPS6"/>
<dbReference type="Gene3D" id="3.40.50.10140">
    <property type="entry name" value="Toll/interleukin-1 receptor homology (TIR) domain"/>
    <property type="match status" value="1"/>
</dbReference>
<dbReference type="PANTHER" id="PTHR32009:SF75">
    <property type="entry name" value="PROTEIN PHLOEM PROTEIN 2-LIKE A5-RELATED"/>
    <property type="match status" value="1"/>
</dbReference>
<organism evidence="4 5">
    <name type="scientific">Eruca vesicaria subsp. sativa</name>
    <name type="common">Garden rocket</name>
    <name type="synonym">Eruca sativa</name>
    <dbReference type="NCBI Taxonomy" id="29727"/>
    <lineage>
        <taxon>Eukaryota</taxon>
        <taxon>Viridiplantae</taxon>
        <taxon>Streptophyta</taxon>
        <taxon>Embryophyta</taxon>
        <taxon>Tracheophyta</taxon>
        <taxon>Spermatophyta</taxon>
        <taxon>Magnoliopsida</taxon>
        <taxon>eudicotyledons</taxon>
        <taxon>Gunneridae</taxon>
        <taxon>Pentapetalae</taxon>
        <taxon>rosids</taxon>
        <taxon>malvids</taxon>
        <taxon>Brassicales</taxon>
        <taxon>Brassicaceae</taxon>
        <taxon>Brassiceae</taxon>
        <taxon>Eruca</taxon>
    </lineage>
</organism>
<accession>A0ABC8IPS6</accession>
<reference evidence="4 5" key="1">
    <citation type="submission" date="2022-03" db="EMBL/GenBank/DDBJ databases">
        <authorList>
            <person name="Macdonald S."/>
            <person name="Ahmed S."/>
            <person name="Newling K."/>
        </authorList>
    </citation>
    <scope>NUCLEOTIDE SEQUENCE [LARGE SCALE GENOMIC DNA]</scope>
</reference>